<name>A0A1D6LPA7_MAIZE</name>
<dbReference type="GO" id="GO:0006004">
    <property type="term" value="P:fucose metabolic process"/>
    <property type="evidence" value="ECO:0007669"/>
    <property type="project" value="UniProtKB-KW"/>
</dbReference>
<keyword evidence="4" id="KW-0294">Fucose metabolism</keyword>
<dbReference type="InterPro" id="IPR052272">
    <property type="entry name" value="GT106_glycosyltransferase"/>
</dbReference>
<dbReference type="PANTHER" id="PTHR31933:SF6">
    <property type="entry name" value="O-FUCOSYLTRANSFERASE FAMILY PROTEIN"/>
    <property type="match status" value="1"/>
</dbReference>
<sequence>MAELRHATAAAAATRATGSPSKRDAEAASSPLVASPRVGGGRDGLRPHQRWPLPPPVRALLACEDPRSPTASASYRILVAAIACFALAALFSAPSLWARLNAPYLCRKEGIRLHCPRVKSASQTLCGRILMQQQLRGSRVLSVRDMRSQANLVSENETSGFIFIHAEGGLNQQRIAICNAVAIAKIMNATLILPVLKQDQIWKDQTKFEDIFDVDHFINYLKEDVHIVRDIPDWFTEKDDLFTSIKLVVSFSAIHCALTAIY</sequence>
<feature type="region of interest" description="Disordered" evidence="7">
    <location>
        <begin position="1"/>
        <end position="51"/>
    </location>
</feature>
<evidence type="ECO:0000313" key="9">
    <source>
        <dbReference type="EMBL" id="AQK81337.1"/>
    </source>
</evidence>
<feature type="transmembrane region" description="Helical" evidence="8">
    <location>
        <begin position="77"/>
        <end position="97"/>
    </location>
</feature>
<dbReference type="AlphaFoldDB" id="A0A1D6LPA7"/>
<protein>
    <recommendedName>
        <fullName evidence="6">O-fucosyltransferase family protein</fullName>
    </recommendedName>
</protein>
<evidence type="ECO:0000256" key="3">
    <source>
        <dbReference type="ARBA" id="ARBA00022679"/>
    </source>
</evidence>
<keyword evidence="8" id="KW-0472">Membrane</keyword>
<evidence type="ECO:0000256" key="4">
    <source>
        <dbReference type="ARBA" id="ARBA00023253"/>
    </source>
</evidence>
<proteinExistence type="inferred from homology"/>
<accession>A0A1D6LPA7</accession>
<evidence type="ECO:0000256" key="6">
    <source>
        <dbReference type="ARBA" id="ARBA00030350"/>
    </source>
</evidence>
<gene>
    <name evidence="9" type="ORF">ZEAMMB73_Zm00001d036546</name>
</gene>
<keyword evidence="2" id="KW-0328">Glycosyltransferase</keyword>
<keyword evidence="5" id="KW-0119">Carbohydrate metabolism</keyword>
<keyword evidence="8" id="KW-1133">Transmembrane helix</keyword>
<dbReference type="GO" id="GO:0016757">
    <property type="term" value="F:glycosyltransferase activity"/>
    <property type="evidence" value="ECO:0007669"/>
    <property type="project" value="UniProtKB-KW"/>
</dbReference>
<dbReference type="Pfam" id="PF10250">
    <property type="entry name" value="O-FucT"/>
    <property type="match status" value="1"/>
</dbReference>
<dbReference type="ExpressionAtlas" id="A0A1D6LPA7">
    <property type="expression patterns" value="baseline and differential"/>
</dbReference>
<keyword evidence="8" id="KW-0812">Transmembrane</keyword>
<dbReference type="PANTHER" id="PTHR31933">
    <property type="entry name" value="O-FUCOSYLTRANSFERASE 2-RELATED"/>
    <property type="match status" value="1"/>
</dbReference>
<evidence type="ECO:0000256" key="5">
    <source>
        <dbReference type="ARBA" id="ARBA00023277"/>
    </source>
</evidence>
<dbReference type="EMBL" id="CM000782">
    <property type="protein sequence ID" value="AQK81337.1"/>
    <property type="molecule type" value="Genomic_DNA"/>
</dbReference>
<dbReference type="InterPro" id="IPR019378">
    <property type="entry name" value="GDP-Fuc_O-FucTrfase"/>
</dbReference>
<organism evidence="9">
    <name type="scientific">Zea mays</name>
    <name type="common">Maize</name>
    <dbReference type="NCBI Taxonomy" id="4577"/>
    <lineage>
        <taxon>Eukaryota</taxon>
        <taxon>Viridiplantae</taxon>
        <taxon>Streptophyta</taxon>
        <taxon>Embryophyta</taxon>
        <taxon>Tracheophyta</taxon>
        <taxon>Spermatophyta</taxon>
        <taxon>Magnoliopsida</taxon>
        <taxon>Liliopsida</taxon>
        <taxon>Poales</taxon>
        <taxon>Poaceae</taxon>
        <taxon>PACMAD clade</taxon>
        <taxon>Panicoideae</taxon>
        <taxon>Andropogonodae</taxon>
        <taxon>Andropogoneae</taxon>
        <taxon>Tripsacinae</taxon>
        <taxon>Zea</taxon>
    </lineage>
</organism>
<feature type="compositionally biased region" description="Low complexity" evidence="7">
    <location>
        <begin position="7"/>
        <end position="17"/>
    </location>
</feature>
<reference evidence="9" key="1">
    <citation type="submission" date="2015-12" db="EMBL/GenBank/DDBJ databases">
        <title>Update maize B73 reference genome by single molecule sequencing technologies.</title>
        <authorList>
            <consortium name="Maize Genome Sequencing Project"/>
            <person name="Ware D."/>
        </authorList>
    </citation>
    <scope>NUCLEOTIDE SEQUENCE</scope>
    <source>
        <tissue evidence="9">Seedling</tissue>
    </source>
</reference>
<comment type="similarity">
    <text evidence="1">Belongs to the glycosyltransferase GT106 family.</text>
</comment>
<evidence type="ECO:0000256" key="7">
    <source>
        <dbReference type="SAM" id="MobiDB-lite"/>
    </source>
</evidence>
<evidence type="ECO:0000256" key="2">
    <source>
        <dbReference type="ARBA" id="ARBA00022676"/>
    </source>
</evidence>
<evidence type="ECO:0000256" key="8">
    <source>
        <dbReference type="SAM" id="Phobius"/>
    </source>
</evidence>
<keyword evidence="3" id="KW-0808">Transferase</keyword>
<evidence type="ECO:0000256" key="1">
    <source>
        <dbReference type="ARBA" id="ARBA00007737"/>
    </source>
</evidence>